<dbReference type="InterPro" id="IPR011990">
    <property type="entry name" value="TPR-like_helical_dom_sf"/>
</dbReference>
<reference evidence="3 4" key="1">
    <citation type="journal article" date="2012" name="J. Bacteriol.">
        <title>Genome Sequence of the Alkane-Degrading Bacterium Alcanivorax hongdengensis Type Strain A-11-3.</title>
        <authorList>
            <person name="Lai Q."/>
            <person name="Shao Z."/>
        </authorList>
    </citation>
    <scope>NUCLEOTIDE SEQUENCE [LARGE SCALE GENOMIC DNA]</scope>
    <source>
        <strain evidence="3 4">A-11-3</strain>
    </source>
</reference>
<gene>
    <name evidence="3" type="ORF">A11A3_05234</name>
</gene>
<comment type="caution">
    <text evidence="3">The sequence shown here is derived from an EMBL/GenBank/DDBJ whole genome shotgun (WGS) entry which is preliminary data.</text>
</comment>
<name>L0WEB6_9GAMM</name>
<dbReference type="SUPFAM" id="SSF48452">
    <property type="entry name" value="TPR-like"/>
    <property type="match status" value="1"/>
</dbReference>
<dbReference type="EMBL" id="AMRJ01000005">
    <property type="protein sequence ID" value="EKF75069.1"/>
    <property type="molecule type" value="Genomic_DNA"/>
</dbReference>
<dbReference type="Gene3D" id="1.25.40.10">
    <property type="entry name" value="Tetratricopeptide repeat domain"/>
    <property type="match status" value="1"/>
</dbReference>
<keyword evidence="4" id="KW-1185">Reference proteome</keyword>
<evidence type="ECO:0000256" key="2">
    <source>
        <dbReference type="SAM" id="SignalP"/>
    </source>
</evidence>
<evidence type="ECO:0000313" key="3">
    <source>
        <dbReference type="EMBL" id="EKF75069.1"/>
    </source>
</evidence>
<dbReference type="RefSeq" id="WP_008928231.1">
    <property type="nucleotide sequence ID" value="NZ_AMRJ01000005.1"/>
</dbReference>
<keyword evidence="1" id="KW-0175">Coiled coil</keyword>
<dbReference type="Proteomes" id="UP000010164">
    <property type="component" value="Unassembled WGS sequence"/>
</dbReference>
<proteinExistence type="predicted"/>
<organism evidence="3 4">
    <name type="scientific">Alcanivorax hongdengensis A-11-3</name>
    <dbReference type="NCBI Taxonomy" id="1177179"/>
    <lineage>
        <taxon>Bacteria</taxon>
        <taxon>Pseudomonadati</taxon>
        <taxon>Pseudomonadota</taxon>
        <taxon>Gammaproteobacteria</taxon>
        <taxon>Oceanospirillales</taxon>
        <taxon>Alcanivoracaceae</taxon>
        <taxon>Alcanivorax</taxon>
    </lineage>
</organism>
<dbReference type="AlphaFoldDB" id="L0WEB6"/>
<keyword evidence="2" id="KW-0732">Signal</keyword>
<feature type="chain" id="PRO_5003948514" description="Tetratricopeptide repeat protein" evidence="2">
    <location>
        <begin position="23"/>
        <end position="387"/>
    </location>
</feature>
<evidence type="ECO:0000256" key="1">
    <source>
        <dbReference type="SAM" id="Coils"/>
    </source>
</evidence>
<evidence type="ECO:0000313" key="4">
    <source>
        <dbReference type="Proteomes" id="UP000010164"/>
    </source>
</evidence>
<dbReference type="PATRIC" id="fig|1177179.3.peg.1051"/>
<accession>L0WEB6</accession>
<dbReference type="Pfam" id="PF14559">
    <property type="entry name" value="TPR_19"/>
    <property type="match status" value="1"/>
</dbReference>
<sequence>MGYQHRLLTLLAVCSLSLTAHAGDSCQTRTADWKPTLPADDQRVLQSFIEPARRDNAPLLLDYVQQTRSPNAPILSNYARLRLAALALRDGDTQFARQQLSQIEQNSPAAVDAALLLADSYRRDGDMERARGWFLRIAARFPGNPRAVSGLVLAGDDWRKQGAPELALPVYNLALSKAEENMQALEQLQQDPDQLFRTLTNTVAGNSTTVTDQLVLALVRDPHSQVLDATRQLMVAHSEKKCLREQGKALHNALQHASARDLSNAAFRTAANREKAATEQEVADLKRILQNAPDAQDLQARLADAEGRLERLNHRLNTLGSTEVPPELQKREAALDAQEKRVDQQIRQARQQVRTALQKQLPTLKTFYRNLAGEAQLGKAQLLQSSS</sequence>
<protein>
    <recommendedName>
        <fullName evidence="5">Tetratricopeptide repeat protein</fullName>
    </recommendedName>
</protein>
<feature type="coiled-coil region" evidence="1">
    <location>
        <begin position="268"/>
        <end position="359"/>
    </location>
</feature>
<feature type="signal peptide" evidence="2">
    <location>
        <begin position="1"/>
        <end position="22"/>
    </location>
</feature>
<evidence type="ECO:0008006" key="5">
    <source>
        <dbReference type="Google" id="ProtNLM"/>
    </source>
</evidence>